<evidence type="ECO:0000313" key="2">
    <source>
        <dbReference type="Proteomes" id="UP001309876"/>
    </source>
</evidence>
<gene>
    <name evidence="1" type="ORF">LTR05_002357</name>
</gene>
<proteinExistence type="predicted"/>
<organism evidence="1 2">
    <name type="scientific">Lithohypha guttulata</name>
    <dbReference type="NCBI Taxonomy" id="1690604"/>
    <lineage>
        <taxon>Eukaryota</taxon>
        <taxon>Fungi</taxon>
        <taxon>Dikarya</taxon>
        <taxon>Ascomycota</taxon>
        <taxon>Pezizomycotina</taxon>
        <taxon>Eurotiomycetes</taxon>
        <taxon>Chaetothyriomycetidae</taxon>
        <taxon>Chaetothyriales</taxon>
        <taxon>Trichomeriaceae</taxon>
        <taxon>Lithohypha</taxon>
    </lineage>
</organism>
<sequence>MDVKAEIVDTFAEPGDEFFWFRVGSKRQFFQVERSLIEPASPIIASKIKDQVNSAEENTADLPDIEPSTFEVFLTFARSMKSDYTTGRASENELQLNPSPELGQLIVLLLDSGQTQFKCPYCSKDNPLGFSKCFPICDACLQTDSHIGTVSNFSPCVKSGCANTAIYVQRLLCQSCALAYGLLHKVSTYNIELAAGAPALLRTSPEHINEDTNFFRFDVPILAKEVASMLRSSASGVIVMVSDVLELAKLCVLGDRYEVPQLKRVAIFALFEELAWCDLWKRPQYVVQLVEYIYDNTADSGFSSQYNTKHILRRMISCYVAFHARELQSFPAMAAVLCSGREVSSDVFMASTRISAGGDKE</sequence>
<dbReference type="EMBL" id="JAVRRJ010000002">
    <property type="protein sequence ID" value="KAK5088140.1"/>
    <property type="molecule type" value="Genomic_DNA"/>
</dbReference>
<keyword evidence="2" id="KW-1185">Reference proteome</keyword>
<evidence type="ECO:0000313" key="1">
    <source>
        <dbReference type="EMBL" id="KAK5088140.1"/>
    </source>
</evidence>
<reference evidence="1 2" key="1">
    <citation type="submission" date="2023-08" db="EMBL/GenBank/DDBJ databases">
        <title>Black Yeasts Isolated from many extreme environments.</title>
        <authorList>
            <person name="Coleine C."/>
            <person name="Stajich J.E."/>
            <person name="Selbmann L."/>
        </authorList>
    </citation>
    <scope>NUCLEOTIDE SEQUENCE [LARGE SCALE GENOMIC DNA]</scope>
    <source>
        <strain evidence="1 2">CCFEE 5910</strain>
    </source>
</reference>
<dbReference type="PANTHER" id="PTHR47843">
    <property type="entry name" value="BTB DOMAIN-CONTAINING PROTEIN-RELATED"/>
    <property type="match status" value="1"/>
</dbReference>
<dbReference type="Proteomes" id="UP001309876">
    <property type="component" value="Unassembled WGS sequence"/>
</dbReference>
<comment type="caution">
    <text evidence="1">The sequence shown here is derived from an EMBL/GenBank/DDBJ whole genome shotgun (WGS) entry which is preliminary data.</text>
</comment>
<dbReference type="AlphaFoldDB" id="A0AAN7YC51"/>
<protein>
    <submittedName>
        <fullName evidence="1">Uncharacterized protein</fullName>
    </submittedName>
</protein>
<name>A0AAN7YC51_9EURO</name>
<accession>A0AAN7YC51</accession>